<dbReference type="RefSeq" id="WP_145216554.1">
    <property type="nucleotide sequence ID" value="NZ_CP036269.1"/>
</dbReference>
<accession>A0A517RFY1</accession>
<evidence type="ECO:0000313" key="14">
    <source>
        <dbReference type="Proteomes" id="UP000317171"/>
    </source>
</evidence>
<dbReference type="PANTHER" id="PTHR42985:SF40">
    <property type="entry name" value="LD47995P-RELATED"/>
    <property type="match status" value="1"/>
</dbReference>
<keyword evidence="8" id="KW-0406">Ion transport</keyword>
<dbReference type="InterPro" id="IPR001734">
    <property type="entry name" value="Na/solute_symporter"/>
</dbReference>
<feature type="transmembrane region" description="Helical" evidence="12">
    <location>
        <begin position="279"/>
        <end position="303"/>
    </location>
</feature>
<dbReference type="InterPro" id="IPR038377">
    <property type="entry name" value="Na/Glc_symporter_sf"/>
</dbReference>
<evidence type="ECO:0000256" key="3">
    <source>
        <dbReference type="ARBA" id="ARBA00022448"/>
    </source>
</evidence>
<name>A0A517RFY1_9PLAN</name>
<keyword evidence="9 12" id="KW-0472">Membrane</keyword>
<evidence type="ECO:0000256" key="7">
    <source>
        <dbReference type="ARBA" id="ARBA00023053"/>
    </source>
</evidence>
<keyword evidence="14" id="KW-1185">Reference proteome</keyword>
<feature type="transmembrane region" description="Helical" evidence="12">
    <location>
        <begin position="54"/>
        <end position="79"/>
    </location>
</feature>
<dbReference type="GO" id="GO:0006814">
    <property type="term" value="P:sodium ion transport"/>
    <property type="evidence" value="ECO:0007669"/>
    <property type="project" value="UniProtKB-KW"/>
</dbReference>
<evidence type="ECO:0000256" key="12">
    <source>
        <dbReference type="SAM" id="Phobius"/>
    </source>
</evidence>
<keyword evidence="10" id="KW-0739">Sodium transport</keyword>
<feature type="transmembrane region" description="Helical" evidence="12">
    <location>
        <begin position="128"/>
        <end position="151"/>
    </location>
</feature>
<dbReference type="Proteomes" id="UP000317171">
    <property type="component" value="Chromosome"/>
</dbReference>
<sequence length="514" mass="56784">MTNALLANSVHFRPLDLAAIVVYLTLMAGMGLWFSRRNQSTEHYFLGDRNFPGWAIGLSMLGTSISSVTFLAFPAAAFALDWRQLISNLTLPLVAVLAIIVFIPFFRRGNTTSAFEYLGDRFGTVPRLYGTLSFILLQLIRLGKVLFLVSIPVSLLTGWDIRLVIMGVGIFISFYTIAGGIEAVIWTDVIQTIVLWLGGILCFTIIVLQLPGGLGQVFEVGAVQGKFNVGSFDFNLTERTFWTVALLGIINWLTIYSSDQNVVQRFIAARSLREARKATTLYSILAVFTWSFFFLIGTCVFVFYQIHPDPAVKELQADEIFPWFILTQVPAGLAGLVISGVMAAAMSSLDSSINSISTVMTVDLLKPWLAPGRDDRFYLRMARLIAVFASTLMIAGAIFFSSIEKESMNDLSWIIASVFGGCLLGLFMLGFFTRRIDNTAAIIGLAGAIVVNLYLGLSTGGWLPEHWTLPIHSYWVGILVNLAFIFIAIVVSLFRGANPRELQGLTVWTLKEQP</sequence>
<proteinExistence type="inferred from homology"/>
<feature type="transmembrane region" description="Helical" evidence="12">
    <location>
        <begin position="474"/>
        <end position="494"/>
    </location>
</feature>
<feature type="transmembrane region" description="Helical" evidence="12">
    <location>
        <begin position="240"/>
        <end position="258"/>
    </location>
</feature>
<keyword evidence="6 12" id="KW-1133">Transmembrane helix</keyword>
<dbReference type="Gene3D" id="1.20.1730.10">
    <property type="entry name" value="Sodium/glucose cotransporter"/>
    <property type="match status" value="1"/>
</dbReference>
<dbReference type="InterPro" id="IPR051163">
    <property type="entry name" value="Sodium:Solute_Symporter_SSF"/>
</dbReference>
<comment type="similarity">
    <text evidence="2 11">Belongs to the sodium:solute symporter (SSF) (TC 2.A.21) family.</text>
</comment>
<dbReference type="PANTHER" id="PTHR42985">
    <property type="entry name" value="SODIUM-COUPLED MONOCARBOXYLATE TRANSPORTER"/>
    <property type="match status" value="1"/>
</dbReference>
<feature type="transmembrane region" description="Helical" evidence="12">
    <location>
        <begin position="163"/>
        <end position="186"/>
    </location>
</feature>
<feature type="transmembrane region" description="Helical" evidence="12">
    <location>
        <begin position="381"/>
        <end position="401"/>
    </location>
</feature>
<dbReference type="CDD" id="cd11495">
    <property type="entry name" value="SLC5sbd_NIS-like_u3"/>
    <property type="match status" value="1"/>
</dbReference>
<evidence type="ECO:0000256" key="6">
    <source>
        <dbReference type="ARBA" id="ARBA00022989"/>
    </source>
</evidence>
<dbReference type="AlphaFoldDB" id="A0A517RFY1"/>
<evidence type="ECO:0000256" key="1">
    <source>
        <dbReference type="ARBA" id="ARBA00004651"/>
    </source>
</evidence>
<feature type="transmembrane region" description="Helical" evidence="12">
    <location>
        <begin position="193"/>
        <end position="210"/>
    </location>
</feature>
<evidence type="ECO:0000256" key="11">
    <source>
        <dbReference type="RuleBase" id="RU362091"/>
    </source>
</evidence>
<keyword evidence="3" id="KW-0813">Transport</keyword>
<evidence type="ECO:0000256" key="10">
    <source>
        <dbReference type="ARBA" id="ARBA00023201"/>
    </source>
</evidence>
<keyword evidence="5 12" id="KW-0812">Transmembrane</keyword>
<feature type="transmembrane region" description="Helical" evidence="12">
    <location>
        <begin position="15"/>
        <end position="34"/>
    </location>
</feature>
<evidence type="ECO:0000256" key="2">
    <source>
        <dbReference type="ARBA" id="ARBA00006434"/>
    </source>
</evidence>
<protein>
    <submittedName>
        <fullName evidence="13">Sodium/glucose cotransporter</fullName>
    </submittedName>
</protein>
<organism evidence="13 14">
    <name type="scientific">Gimesia alba</name>
    <dbReference type="NCBI Taxonomy" id="2527973"/>
    <lineage>
        <taxon>Bacteria</taxon>
        <taxon>Pseudomonadati</taxon>
        <taxon>Planctomycetota</taxon>
        <taxon>Planctomycetia</taxon>
        <taxon>Planctomycetales</taxon>
        <taxon>Planctomycetaceae</taxon>
        <taxon>Gimesia</taxon>
    </lineage>
</organism>
<feature type="transmembrane region" description="Helical" evidence="12">
    <location>
        <begin position="439"/>
        <end position="462"/>
    </location>
</feature>
<dbReference type="GO" id="GO:0005886">
    <property type="term" value="C:plasma membrane"/>
    <property type="evidence" value="ECO:0007669"/>
    <property type="project" value="UniProtKB-SubCell"/>
</dbReference>
<feature type="transmembrane region" description="Helical" evidence="12">
    <location>
        <begin position="413"/>
        <end position="432"/>
    </location>
</feature>
<dbReference type="PROSITE" id="PS50283">
    <property type="entry name" value="NA_SOLUT_SYMP_3"/>
    <property type="match status" value="1"/>
</dbReference>
<dbReference type="EMBL" id="CP036269">
    <property type="protein sequence ID" value="QDT42770.1"/>
    <property type="molecule type" value="Genomic_DNA"/>
</dbReference>
<dbReference type="Pfam" id="PF00474">
    <property type="entry name" value="SSF"/>
    <property type="match status" value="1"/>
</dbReference>
<keyword evidence="7" id="KW-0915">Sodium</keyword>
<feature type="transmembrane region" description="Helical" evidence="12">
    <location>
        <begin position="323"/>
        <end position="345"/>
    </location>
</feature>
<dbReference type="KEGG" id="gaz:Pan241w_28590"/>
<dbReference type="NCBIfam" id="TIGR00813">
    <property type="entry name" value="sss"/>
    <property type="match status" value="1"/>
</dbReference>
<comment type="subcellular location">
    <subcellularLocation>
        <location evidence="1">Cell membrane</location>
        <topology evidence="1">Multi-pass membrane protein</topology>
    </subcellularLocation>
</comment>
<evidence type="ECO:0000256" key="5">
    <source>
        <dbReference type="ARBA" id="ARBA00022692"/>
    </source>
</evidence>
<evidence type="ECO:0000256" key="8">
    <source>
        <dbReference type="ARBA" id="ARBA00023065"/>
    </source>
</evidence>
<evidence type="ECO:0000256" key="9">
    <source>
        <dbReference type="ARBA" id="ARBA00023136"/>
    </source>
</evidence>
<evidence type="ECO:0000256" key="4">
    <source>
        <dbReference type="ARBA" id="ARBA00022475"/>
    </source>
</evidence>
<keyword evidence="4" id="KW-1003">Cell membrane</keyword>
<gene>
    <name evidence="13" type="primary">sglT_7</name>
    <name evidence="13" type="ORF">Pan241w_28590</name>
</gene>
<reference evidence="13 14" key="1">
    <citation type="submission" date="2019-02" db="EMBL/GenBank/DDBJ databases">
        <title>Deep-cultivation of Planctomycetes and their phenomic and genomic characterization uncovers novel biology.</title>
        <authorList>
            <person name="Wiegand S."/>
            <person name="Jogler M."/>
            <person name="Boedeker C."/>
            <person name="Pinto D."/>
            <person name="Vollmers J."/>
            <person name="Rivas-Marin E."/>
            <person name="Kohn T."/>
            <person name="Peeters S.H."/>
            <person name="Heuer A."/>
            <person name="Rast P."/>
            <person name="Oberbeckmann S."/>
            <person name="Bunk B."/>
            <person name="Jeske O."/>
            <person name="Meyerdierks A."/>
            <person name="Storesund J.E."/>
            <person name="Kallscheuer N."/>
            <person name="Luecker S."/>
            <person name="Lage O.M."/>
            <person name="Pohl T."/>
            <person name="Merkel B.J."/>
            <person name="Hornburger P."/>
            <person name="Mueller R.-W."/>
            <person name="Bruemmer F."/>
            <person name="Labrenz M."/>
            <person name="Spormann A.M."/>
            <person name="Op den Camp H."/>
            <person name="Overmann J."/>
            <person name="Amann R."/>
            <person name="Jetten M.S.M."/>
            <person name="Mascher T."/>
            <person name="Medema M.H."/>
            <person name="Devos D.P."/>
            <person name="Kaster A.-K."/>
            <person name="Ovreas L."/>
            <person name="Rohde M."/>
            <person name="Galperin M.Y."/>
            <person name="Jogler C."/>
        </authorList>
    </citation>
    <scope>NUCLEOTIDE SEQUENCE [LARGE SCALE GENOMIC DNA]</scope>
    <source>
        <strain evidence="13 14">Pan241w</strain>
    </source>
</reference>
<dbReference type="OrthoDB" id="9810181at2"/>
<evidence type="ECO:0000313" key="13">
    <source>
        <dbReference type="EMBL" id="QDT42770.1"/>
    </source>
</evidence>
<feature type="transmembrane region" description="Helical" evidence="12">
    <location>
        <begin position="85"/>
        <end position="107"/>
    </location>
</feature>
<dbReference type="GO" id="GO:0015293">
    <property type="term" value="F:symporter activity"/>
    <property type="evidence" value="ECO:0007669"/>
    <property type="project" value="TreeGrafter"/>
</dbReference>